<dbReference type="EMBL" id="MKIO01000031">
    <property type="protein sequence ID" value="OLP54790.1"/>
    <property type="molecule type" value="Genomic_DNA"/>
</dbReference>
<proteinExistence type="predicted"/>
<dbReference type="STRING" id="1672749.BJF92_13340"/>
<reference evidence="1 2" key="1">
    <citation type="submission" date="2016-09" db="EMBL/GenBank/DDBJ databases">
        <title>Rhizobium sp. nov., a novel species isolated from the rice rhizosphere.</title>
        <authorList>
            <person name="Zhao J."/>
            <person name="Zhang X."/>
        </authorList>
    </citation>
    <scope>NUCLEOTIDE SEQUENCE [LARGE SCALE GENOMIC DNA]</scope>
    <source>
        <strain evidence="1 2">MH17</strain>
    </source>
</reference>
<evidence type="ECO:0000313" key="1">
    <source>
        <dbReference type="EMBL" id="OLP54790.1"/>
    </source>
</evidence>
<dbReference type="Proteomes" id="UP000186143">
    <property type="component" value="Unassembled WGS sequence"/>
</dbReference>
<organism evidence="1 2">
    <name type="scientific">Xaviernesmea rhizosphaerae</name>
    <dbReference type="NCBI Taxonomy" id="1672749"/>
    <lineage>
        <taxon>Bacteria</taxon>
        <taxon>Pseudomonadati</taxon>
        <taxon>Pseudomonadota</taxon>
        <taxon>Alphaproteobacteria</taxon>
        <taxon>Hyphomicrobiales</taxon>
        <taxon>Rhizobiaceae</taxon>
        <taxon>Rhizobium/Agrobacterium group</taxon>
        <taxon>Xaviernesmea</taxon>
    </lineage>
</organism>
<dbReference type="OrthoDB" id="9810886at2"/>
<comment type="caution">
    <text evidence="1">The sequence shown here is derived from an EMBL/GenBank/DDBJ whole genome shotgun (WGS) entry which is preliminary data.</text>
</comment>
<protein>
    <recommendedName>
        <fullName evidence="3">DUF1062 domain-containing protein</fullName>
    </recommendedName>
</protein>
<accession>A0A1Q9AI06</accession>
<dbReference type="Pfam" id="PF06353">
    <property type="entry name" value="DUF1062"/>
    <property type="match status" value="1"/>
</dbReference>
<dbReference type="AlphaFoldDB" id="A0A1Q9AI06"/>
<dbReference type="PIRSF" id="PIRSF021719">
    <property type="entry name" value="DUF1062"/>
    <property type="match status" value="1"/>
</dbReference>
<dbReference type="InterPro" id="IPR009412">
    <property type="entry name" value="DUF1062"/>
</dbReference>
<gene>
    <name evidence="1" type="ORF">BJF92_13340</name>
</gene>
<name>A0A1Q9AI06_9HYPH</name>
<evidence type="ECO:0008006" key="3">
    <source>
        <dbReference type="Google" id="ProtNLM"/>
    </source>
</evidence>
<evidence type="ECO:0000313" key="2">
    <source>
        <dbReference type="Proteomes" id="UP000186143"/>
    </source>
</evidence>
<sequence>MCTILRVRWTLTPLAAPRPWLACSGCGVPRAFETTGKIRLNANGRKLDAWLIYACTSCEKTWNRPIFERQPLRAIEPSLLARLQANDPELARAESFNLDALRRKALRIEESADVAIDKQVVDEMPRWTRIEIAMVAPHPVNLRLDRLLARELPLSRSGLPELERQGRLRIAQSRGGALRRRIGQGLVVILDIADAAERGGLWRAAAAGASP</sequence>